<dbReference type="SUPFAM" id="SSF53927">
    <property type="entry name" value="Cytidine deaminase-like"/>
    <property type="match status" value="1"/>
</dbReference>
<evidence type="ECO:0000313" key="3">
    <source>
        <dbReference type="Proteomes" id="UP000094197"/>
    </source>
</evidence>
<evidence type="ECO:0000259" key="1">
    <source>
        <dbReference type="PROSITE" id="PS51747"/>
    </source>
</evidence>
<dbReference type="InterPro" id="IPR024072">
    <property type="entry name" value="DHFR-like_dom_sf"/>
</dbReference>
<keyword evidence="3" id="KW-1185">Reference proteome</keyword>
<dbReference type="EMBL" id="CP015217">
    <property type="protein sequence ID" value="AOP33553.1"/>
    <property type="molecule type" value="Genomic_DNA"/>
</dbReference>
<name>A0A1D7UVJ3_9LEPT</name>
<gene>
    <name evidence="2" type="ORF">A0128_06650</name>
</gene>
<dbReference type="GO" id="GO:0003824">
    <property type="term" value="F:catalytic activity"/>
    <property type="evidence" value="ECO:0007669"/>
    <property type="project" value="InterPro"/>
</dbReference>
<reference evidence="2 3" key="1">
    <citation type="submission" date="2016-04" db="EMBL/GenBank/DDBJ databases">
        <title>Complete genome seqeunce of Leptospira alstonii serovar Room22.</title>
        <authorList>
            <person name="Nally J.E."/>
            <person name="Bayles D.O."/>
            <person name="Hurley D."/>
            <person name="Fanning S."/>
            <person name="McMahon B.J."/>
            <person name="Arent Z."/>
        </authorList>
    </citation>
    <scope>NUCLEOTIDE SEQUENCE [LARGE SCALE GENOMIC DNA]</scope>
    <source>
        <strain evidence="2 3">GWTS #1</strain>
    </source>
</reference>
<protein>
    <submittedName>
        <fullName evidence="2">Bifunctional diaminohydroxyphosphoribosylaminopyrimidine deaminase/5-amino-6-(5-phosphoribosylamino)uracil reductase</fullName>
    </submittedName>
</protein>
<organism evidence="2 3">
    <name type="scientific">Leptospira tipperaryensis</name>
    <dbReference type="NCBI Taxonomy" id="2564040"/>
    <lineage>
        <taxon>Bacteria</taxon>
        <taxon>Pseudomonadati</taxon>
        <taxon>Spirochaetota</taxon>
        <taxon>Spirochaetia</taxon>
        <taxon>Leptospirales</taxon>
        <taxon>Leptospiraceae</taxon>
        <taxon>Leptospira</taxon>
    </lineage>
</organism>
<evidence type="ECO:0000313" key="2">
    <source>
        <dbReference type="EMBL" id="AOP33553.1"/>
    </source>
</evidence>
<dbReference type="PROSITE" id="PS51747">
    <property type="entry name" value="CYT_DCMP_DEAMINASES_2"/>
    <property type="match status" value="1"/>
</dbReference>
<dbReference type="RefSeq" id="WP_069606790.1">
    <property type="nucleotide sequence ID" value="NZ_CP015217.1"/>
</dbReference>
<dbReference type="InterPro" id="IPR016193">
    <property type="entry name" value="Cytidine_deaminase-like"/>
</dbReference>
<feature type="domain" description="CMP/dCMP-type deaminase" evidence="1">
    <location>
        <begin position="3"/>
        <end position="131"/>
    </location>
</feature>
<dbReference type="Gene3D" id="3.40.430.10">
    <property type="entry name" value="Dihydrofolate Reductase, subunit A"/>
    <property type="match status" value="1"/>
</dbReference>
<dbReference type="CDD" id="cd01284">
    <property type="entry name" value="Riboflavin_deaminase-reductase"/>
    <property type="match status" value="1"/>
</dbReference>
<proteinExistence type="predicted"/>
<dbReference type="AlphaFoldDB" id="A0A1D7UVJ3"/>
<dbReference type="InterPro" id="IPR002125">
    <property type="entry name" value="CMP_dCMP_dom"/>
</dbReference>
<dbReference type="OrthoDB" id="9800865at2"/>
<sequence>MSLLPESFREELRKLAFLSTGESSPNPPVSCLITNVENTKIFAQGRTSPTGGPHAERNAYSEFLKNGYSDTPHNVWVTLEPCSHYGKTPPCLDLILEYRPKTLYYGWKDPNPLVQTKDGLEECLRQGIKVVQDRTLEEIAKESLFGFASRLETQTPSMIFKTAVSKEGFYASSDKRRTQLSGKLTSYYTSLLRAKCDAVLVGPGTLFYDIPGLDFRFPKMETWEPRKNLTKEFSKTEGILLQEFRENFFGAPALLKNILKLGMDSDIQRIHGVFENAYQPYRVFILFEEKNVTAEFLEKQRAINERLGSQKCVFLVKKDTILKEETKEELRSLSEKELFFVDTMMLAEETLKILSEIGVNILLVEGGNLLYEKFQSKMKADDVILKIQTPTSIQEGIKPKLRMNDSTLLWKSKLEEDIWEVHTCLRDL</sequence>
<dbReference type="KEGG" id="laj:A0128_06650"/>
<dbReference type="SUPFAM" id="SSF53597">
    <property type="entry name" value="Dihydrofolate reductase-like"/>
    <property type="match status" value="1"/>
</dbReference>
<accession>A0A1D7UVJ3</accession>
<dbReference type="Gene3D" id="3.40.140.10">
    <property type="entry name" value="Cytidine Deaminase, domain 2"/>
    <property type="match status" value="1"/>
</dbReference>
<dbReference type="Proteomes" id="UP000094197">
    <property type="component" value="Chromosome 1"/>
</dbReference>
<dbReference type="Pfam" id="PF00383">
    <property type="entry name" value="dCMP_cyt_deam_1"/>
    <property type="match status" value="1"/>
</dbReference>